<gene>
    <name evidence="1" type="ORF">A6122_0198</name>
</gene>
<dbReference type="KEGG" id="rtn:A6122_0198"/>
<protein>
    <submittedName>
        <fullName evidence="1">Uncharacterized protein</fullName>
    </submittedName>
</protein>
<organism evidence="1 2">
    <name type="scientific">Rathayibacter tritici</name>
    <dbReference type="NCBI Taxonomy" id="33888"/>
    <lineage>
        <taxon>Bacteria</taxon>
        <taxon>Bacillati</taxon>
        <taxon>Actinomycetota</taxon>
        <taxon>Actinomycetes</taxon>
        <taxon>Micrococcales</taxon>
        <taxon>Microbacteriaceae</taxon>
        <taxon>Rathayibacter</taxon>
    </lineage>
</organism>
<sequence>MYEKGIAPVPTTPSITIQKRGLISINRAAFEAIDKPEGVELLWDAERKAIALRPASLTNQNAYPCVRKGRRTAVPG</sequence>
<reference evidence="1 2" key="1">
    <citation type="submission" date="2016-05" db="EMBL/GenBank/DDBJ databases">
        <title>Complete genome sequence of Rathayibacter tritici NCPPB 1953.</title>
        <authorList>
            <person name="Park J."/>
            <person name="Lee H.-H."/>
            <person name="Lee S.-W."/>
            <person name="Seo Y.-S."/>
        </authorList>
    </citation>
    <scope>NUCLEOTIDE SEQUENCE [LARGE SCALE GENOMIC DNA]</scope>
    <source>
        <strain evidence="1 2">NCPPB 1953</strain>
    </source>
</reference>
<dbReference type="AlphaFoldDB" id="A0A160KPN4"/>
<evidence type="ECO:0000313" key="2">
    <source>
        <dbReference type="Proteomes" id="UP000077071"/>
    </source>
</evidence>
<accession>A0A160KPN4</accession>
<evidence type="ECO:0000313" key="1">
    <source>
        <dbReference type="EMBL" id="AND15362.1"/>
    </source>
</evidence>
<name>A0A160KPN4_9MICO</name>
<dbReference type="Proteomes" id="UP000077071">
    <property type="component" value="Chromosome"/>
</dbReference>
<dbReference type="EMBL" id="CP015515">
    <property type="protein sequence ID" value="AND15362.1"/>
    <property type="molecule type" value="Genomic_DNA"/>
</dbReference>
<keyword evidence="2" id="KW-1185">Reference proteome</keyword>
<proteinExistence type="predicted"/>